<evidence type="ECO:0000313" key="7">
    <source>
        <dbReference type="Proteomes" id="UP000190162"/>
    </source>
</evidence>
<dbReference type="AlphaFoldDB" id="A0A1T4VPC4"/>
<protein>
    <submittedName>
        <fullName evidence="6">Transcriptional regulator, Nlp family</fullName>
    </submittedName>
</protein>
<evidence type="ECO:0000256" key="2">
    <source>
        <dbReference type="ARBA" id="ARBA00023015"/>
    </source>
</evidence>
<evidence type="ECO:0000256" key="4">
    <source>
        <dbReference type="ARBA" id="ARBA00023163"/>
    </source>
</evidence>
<dbReference type="Pfam" id="PF13693">
    <property type="entry name" value="HTH_35"/>
    <property type="match status" value="1"/>
</dbReference>
<evidence type="ECO:0000313" key="6">
    <source>
        <dbReference type="EMBL" id="SKA66371.1"/>
    </source>
</evidence>
<evidence type="ECO:0000259" key="5">
    <source>
        <dbReference type="Pfam" id="PF13693"/>
    </source>
</evidence>
<comment type="similarity">
    <text evidence="1">Belongs to the ner transcriptional regulatory family.</text>
</comment>
<sequence length="74" mass="8267">MLIEKNDMHRIDIVAALHKKGVTVKTLSIQAGLAPTTLSNALNRPWPKGERIIAEALDVQPHDIWPSRYANEVI</sequence>
<keyword evidence="7" id="KW-1185">Reference proteome</keyword>
<feature type="domain" description="Ner winged helix-turn-helix DNA-binding" evidence="5">
    <location>
        <begin position="7"/>
        <end position="71"/>
    </location>
</feature>
<dbReference type="InterPro" id="IPR010982">
    <property type="entry name" value="Lambda_DNA-bd_dom_sf"/>
</dbReference>
<name>A0A1T4VPC4_9GAMM</name>
<reference evidence="7" key="1">
    <citation type="submission" date="2017-02" db="EMBL/GenBank/DDBJ databases">
        <authorList>
            <person name="Varghese N."/>
            <person name="Submissions S."/>
        </authorList>
    </citation>
    <scope>NUCLEOTIDE SEQUENCE [LARGE SCALE GENOMIC DNA]</scope>
    <source>
        <strain evidence="7">DSM 22720</strain>
    </source>
</reference>
<dbReference type="Proteomes" id="UP000190162">
    <property type="component" value="Unassembled WGS sequence"/>
</dbReference>
<dbReference type="Gene3D" id="1.10.260.40">
    <property type="entry name" value="lambda repressor-like DNA-binding domains"/>
    <property type="match status" value="1"/>
</dbReference>
<evidence type="ECO:0000256" key="1">
    <source>
        <dbReference type="ARBA" id="ARBA00006157"/>
    </source>
</evidence>
<keyword evidence="3" id="KW-0238">DNA-binding</keyword>
<proteinExistence type="inferred from homology"/>
<dbReference type="SUPFAM" id="SSF47413">
    <property type="entry name" value="lambda repressor-like DNA-binding domains"/>
    <property type="match status" value="1"/>
</dbReference>
<keyword evidence="4" id="KW-0804">Transcription</keyword>
<dbReference type="GO" id="GO:0003677">
    <property type="term" value="F:DNA binding"/>
    <property type="evidence" value="ECO:0007669"/>
    <property type="project" value="UniProtKB-KW"/>
</dbReference>
<dbReference type="RefSeq" id="WP_078754217.1">
    <property type="nucleotide sequence ID" value="NZ_FUXU01000086.1"/>
</dbReference>
<dbReference type="InterPro" id="IPR038722">
    <property type="entry name" value="Ner_HTH_dom"/>
</dbReference>
<dbReference type="OrthoDB" id="5405994at2"/>
<organism evidence="6 7">
    <name type="scientific">Enterovibrio nigricans DSM 22720</name>
    <dbReference type="NCBI Taxonomy" id="1121868"/>
    <lineage>
        <taxon>Bacteria</taxon>
        <taxon>Pseudomonadati</taxon>
        <taxon>Pseudomonadota</taxon>
        <taxon>Gammaproteobacteria</taxon>
        <taxon>Vibrionales</taxon>
        <taxon>Vibrionaceae</taxon>
        <taxon>Enterovibrio</taxon>
    </lineage>
</organism>
<keyword evidence="2" id="KW-0805">Transcription regulation</keyword>
<evidence type="ECO:0000256" key="3">
    <source>
        <dbReference type="ARBA" id="ARBA00023125"/>
    </source>
</evidence>
<dbReference type="EMBL" id="FUXU01000086">
    <property type="protein sequence ID" value="SKA66371.1"/>
    <property type="molecule type" value="Genomic_DNA"/>
</dbReference>
<accession>A0A1T4VPC4</accession>
<gene>
    <name evidence="6" type="ORF">SAMN02745132_04104</name>
</gene>